<dbReference type="InterPro" id="IPR013783">
    <property type="entry name" value="Ig-like_fold"/>
</dbReference>
<dbReference type="InterPro" id="IPR051795">
    <property type="entry name" value="Glycosyl_Hydrlase_43"/>
</dbReference>
<evidence type="ECO:0000259" key="5">
    <source>
        <dbReference type="PROSITE" id="PS50022"/>
    </source>
</evidence>
<dbReference type="InterPro" id="IPR036116">
    <property type="entry name" value="FN3_sf"/>
</dbReference>
<dbReference type="Proteomes" id="UP000175968">
    <property type="component" value="Chromosome"/>
</dbReference>
<dbReference type="SUPFAM" id="SSF49265">
    <property type="entry name" value="Fibronectin type III"/>
    <property type="match status" value="1"/>
</dbReference>
<proteinExistence type="inferred from homology"/>
<dbReference type="Gene3D" id="2.60.40.10">
    <property type="entry name" value="Immunoglobulins"/>
    <property type="match status" value="1"/>
</dbReference>
<keyword evidence="3 4" id="KW-0326">Glycosidase</keyword>
<dbReference type="Pfam" id="PF04616">
    <property type="entry name" value="Glyco_hydro_43"/>
    <property type="match status" value="1"/>
</dbReference>
<dbReference type="GO" id="GO:0005975">
    <property type="term" value="P:carbohydrate metabolic process"/>
    <property type="evidence" value="ECO:0007669"/>
    <property type="project" value="InterPro"/>
</dbReference>
<dbReference type="InterPro" id="IPR006710">
    <property type="entry name" value="Glyco_hydro_43"/>
</dbReference>
<dbReference type="PANTHER" id="PTHR42812">
    <property type="entry name" value="BETA-XYLOSIDASE"/>
    <property type="match status" value="1"/>
</dbReference>
<reference evidence="6 7" key="1">
    <citation type="submission" date="2016-10" db="EMBL/GenBank/DDBJ databases">
        <title>Flavobacterium gilvum sp. nov., isolated from stream water.</title>
        <authorList>
            <person name="Shin S.-K."/>
            <person name="Cho Y.-J."/>
            <person name="Yi H."/>
        </authorList>
    </citation>
    <scope>NUCLEOTIDE SEQUENCE [LARGE SCALE GENOMIC DNA]</scope>
    <source>
        <strain evidence="6 7">EM1308</strain>
    </source>
</reference>
<evidence type="ECO:0000256" key="4">
    <source>
        <dbReference type="RuleBase" id="RU361187"/>
    </source>
</evidence>
<dbReference type="SUPFAM" id="SSF49785">
    <property type="entry name" value="Galactose-binding domain-like"/>
    <property type="match status" value="1"/>
</dbReference>
<name>A0AAC9N7T1_9FLAO</name>
<sequence length="574" mass="65596">MMLQAQFKPATYCNPMNISYRFSIDPLAYKDYSWGAKMPGRDMKKGEYDSFREAADPTMVVFKNEYYLFASKSGGYWVSKDLLKWDFITTNDLPLEAYAPTAVVIGDSLYFATTDCKWIYKTDDPKKGKWTIANESNPFPLDIWPKGFQDLCLFLDDDQRLYLYYGCVRPTMGVELDVKNGFKTIGELKEIHAPSTKYAWNNIGLKSTNMLVEGPWMTKHNGKYYLQYATFADSYVDGVCVSDNPLSGFEVAQSNPFSEKAKGFVTGIGHGSTFSDNFSNYWHVTCVHSPIIKHNFERRLGMFPAGFDKDGVLFCDSYFGDYPHIIPKKEVKNSKSLFTGWVLLSYKKPTETSSSMGDFKSEKAVDENLRTYWSAETANKGEWFSVDLLQPLTIRAVQINFAEHLGKAKGRADLGGFQYVVEYSNDKLKWDTLIDKSNNKEDLSHDYVEIEKAVKARYVRITNIHVPDGMFALYDFRVFGNGGKKLNQQAKDFSIVRDAANGNKVKLNWSKIPTAIGYNIRYGVAKDKMYMNRMVYSNTSLDINDLNSKSKYYFSIDVFNEAGVERGKEIYELK</sequence>
<keyword evidence="2 4" id="KW-0378">Hydrolase</keyword>
<evidence type="ECO:0000256" key="1">
    <source>
        <dbReference type="ARBA" id="ARBA00009865"/>
    </source>
</evidence>
<dbReference type="Pfam" id="PF00754">
    <property type="entry name" value="F5_F8_type_C"/>
    <property type="match status" value="1"/>
</dbReference>
<dbReference type="InterPro" id="IPR008979">
    <property type="entry name" value="Galactose-bd-like_sf"/>
</dbReference>
<evidence type="ECO:0000313" key="7">
    <source>
        <dbReference type="Proteomes" id="UP000175968"/>
    </source>
</evidence>
<dbReference type="InterPro" id="IPR000421">
    <property type="entry name" value="FA58C"/>
</dbReference>
<dbReference type="Gene3D" id="2.115.10.20">
    <property type="entry name" value="Glycosyl hydrolase domain, family 43"/>
    <property type="match status" value="1"/>
</dbReference>
<comment type="similarity">
    <text evidence="1 4">Belongs to the glycosyl hydrolase 43 family.</text>
</comment>
<dbReference type="PROSITE" id="PS50022">
    <property type="entry name" value="FA58C_3"/>
    <property type="match status" value="1"/>
</dbReference>
<feature type="domain" description="F5/8 type C" evidence="5">
    <location>
        <begin position="330"/>
        <end position="481"/>
    </location>
</feature>
<evidence type="ECO:0000313" key="6">
    <source>
        <dbReference type="EMBL" id="AOW11414.1"/>
    </source>
</evidence>
<accession>A0AAC9N7T1</accession>
<dbReference type="AlphaFoldDB" id="A0AAC9N7T1"/>
<dbReference type="KEGG" id="fgl:EM308_14260"/>
<dbReference type="PANTHER" id="PTHR42812:SF5">
    <property type="entry name" value="ENDO-ARABINASE"/>
    <property type="match status" value="1"/>
</dbReference>
<dbReference type="InterPro" id="IPR023296">
    <property type="entry name" value="Glyco_hydro_beta-prop_sf"/>
</dbReference>
<organism evidence="6 7">
    <name type="scientific">Flavobacterium gilvum</name>
    <dbReference type="NCBI Taxonomy" id="1492737"/>
    <lineage>
        <taxon>Bacteria</taxon>
        <taxon>Pseudomonadati</taxon>
        <taxon>Bacteroidota</taxon>
        <taxon>Flavobacteriia</taxon>
        <taxon>Flavobacteriales</taxon>
        <taxon>Flavobacteriaceae</taxon>
        <taxon>Flavobacterium</taxon>
    </lineage>
</organism>
<dbReference type="Gene3D" id="2.60.120.260">
    <property type="entry name" value="Galactose-binding domain-like"/>
    <property type="match status" value="1"/>
</dbReference>
<keyword evidence="7" id="KW-1185">Reference proteome</keyword>
<protein>
    <recommendedName>
        <fullName evidence="5">F5/8 type C domain-containing protein</fullName>
    </recommendedName>
</protein>
<dbReference type="CDD" id="cd08982">
    <property type="entry name" value="GH43-like"/>
    <property type="match status" value="1"/>
</dbReference>
<dbReference type="GO" id="GO:0004553">
    <property type="term" value="F:hydrolase activity, hydrolyzing O-glycosyl compounds"/>
    <property type="evidence" value="ECO:0007669"/>
    <property type="project" value="InterPro"/>
</dbReference>
<evidence type="ECO:0000256" key="3">
    <source>
        <dbReference type="ARBA" id="ARBA00023295"/>
    </source>
</evidence>
<gene>
    <name evidence="6" type="ORF">EM308_14260</name>
</gene>
<dbReference type="EMBL" id="CP017479">
    <property type="protein sequence ID" value="AOW11414.1"/>
    <property type="molecule type" value="Genomic_DNA"/>
</dbReference>
<evidence type="ECO:0000256" key="2">
    <source>
        <dbReference type="ARBA" id="ARBA00022801"/>
    </source>
</evidence>
<dbReference type="SUPFAM" id="SSF75005">
    <property type="entry name" value="Arabinanase/levansucrase/invertase"/>
    <property type="match status" value="1"/>
</dbReference>